<keyword evidence="4" id="KW-0833">Ubl conjugation pathway</keyword>
<dbReference type="PROSITE" id="PS00972">
    <property type="entry name" value="USP_1"/>
    <property type="match status" value="1"/>
</dbReference>
<comment type="catalytic activity">
    <reaction evidence="1">
        <text>Thiol-dependent hydrolysis of ester, thioester, amide, peptide and isopeptide bonds formed by the C-terminal Gly of ubiquitin (a 76-residue protein attached to proteins as an intracellular targeting signal).</text>
        <dbReference type="EC" id="3.4.19.12"/>
    </reaction>
</comment>
<dbReference type="EMBL" id="ML178820">
    <property type="protein sequence ID" value="TFL03443.1"/>
    <property type="molecule type" value="Genomic_DNA"/>
</dbReference>
<dbReference type="PANTHER" id="PTHR43982:SF6">
    <property type="entry name" value="UBIQUITIN CARBOXYL-TERMINAL HYDROLASE 2-RELATED"/>
    <property type="match status" value="1"/>
</dbReference>
<evidence type="ECO:0000256" key="2">
    <source>
        <dbReference type="ARBA" id="ARBA00012759"/>
    </source>
</evidence>
<dbReference type="GO" id="GO:0043161">
    <property type="term" value="P:proteasome-mediated ubiquitin-dependent protein catabolic process"/>
    <property type="evidence" value="ECO:0007669"/>
    <property type="project" value="InterPro"/>
</dbReference>
<feature type="compositionally biased region" description="Acidic residues" evidence="7">
    <location>
        <begin position="110"/>
        <end position="119"/>
    </location>
</feature>
<gene>
    <name evidence="9" type="ORF">BDV98DRAFT_545379</name>
</gene>
<dbReference type="PANTHER" id="PTHR43982">
    <property type="entry name" value="UBIQUITIN CARBOXYL-TERMINAL HYDROLASE"/>
    <property type="match status" value="1"/>
</dbReference>
<dbReference type="PROSITE" id="PS50235">
    <property type="entry name" value="USP_3"/>
    <property type="match status" value="1"/>
</dbReference>
<evidence type="ECO:0000313" key="10">
    <source>
        <dbReference type="Proteomes" id="UP000305067"/>
    </source>
</evidence>
<dbReference type="InterPro" id="IPR025305">
    <property type="entry name" value="UCH_repeat_domain"/>
</dbReference>
<feature type="region of interest" description="Disordered" evidence="7">
    <location>
        <begin position="941"/>
        <end position="1072"/>
    </location>
</feature>
<feature type="compositionally biased region" description="Polar residues" evidence="7">
    <location>
        <begin position="1029"/>
        <end position="1041"/>
    </location>
</feature>
<organism evidence="9 10">
    <name type="scientific">Pterulicium gracile</name>
    <dbReference type="NCBI Taxonomy" id="1884261"/>
    <lineage>
        <taxon>Eukaryota</taxon>
        <taxon>Fungi</taxon>
        <taxon>Dikarya</taxon>
        <taxon>Basidiomycota</taxon>
        <taxon>Agaricomycotina</taxon>
        <taxon>Agaricomycetes</taxon>
        <taxon>Agaricomycetidae</taxon>
        <taxon>Agaricales</taxon>
        <taxon>Pleurotineae</taxon>
        <taxon>Pterulaceae</taxon>
        <taxon>Pterulicium</taxon>
    </lineage>
</organism>
<feature type="compositionally biased region" description="Polar residues" evidence="7">
    <location>
        <begin position="971"/>
        <end position="992"/>
    </location>
</feature>
<evidence type="ECO:0000256" key="7">
    <source>
        <dbReference type="SAM" id="MobiDB-lite"/>
    </source>
</evidence>
<dbReference type="GO" id="GO:0070628">
    <property type="term" value="F:proteasome binding"/>
    <property type="evidence" value="ECO:0007669"/>
    <property type="project" value="TreeGrafter"/>
</dbReference>
<dbReference type="GO" id="GO:0061136">
    <property type="term" value="P:regulation of proteasomal protein catabolic process"/>
    <property type="evidence" value="ECO:0007669"/>
    <property type="project" value="TreeGrafter"/>
</dbReference>
<feature type="compositionally biased region" description="Low complexity" evidence="7">
    <location>
        <begin position="252"/>
        <end position="266"/>
    </location>
</feature>
<feature type="region of interest" description="Disordered" evidence="7">
    <location>
        <begin position="1"/>
        <end position="153"/>
    </location>
</feature>
<feature type="compositionally biased region" description="Low complexity" evidence="7">
    <location>
        <begin position="35"/>
        <end position="49"/>
    </location>
</feature>
<dbReference type="OrthoDB" id="2420415at2759"/>
<dbReference type="STRING" id="1884261.A0A5C3QNA1"/>
<dbReference type="Pfam" id="PF00443">
    <property type="entry name" value="UCH"/>
    <property type="match status" value="1"/>
</dbReference>
<keyword evidence="6" id="KW-0788">Thiol protease</keyword>
<accession>A0A5C3QNA1</accession>
<evidence type="ECO:0000256" key="4">
    <source>
        <dbReference type="ARBA" id="ARBA00022786"/>
    </source>
</evidence>
<protein>
    <recommendedName>
        <fullName evidence="2">ubiquitinyl hydrolase 1</fullName>
        <ecNumber evidence="2">3.4.19.12</ecNumber>
    </recommendedName>
</protein>
<proteinExistence type="predicted"/>
<dbReference type="InterPro" id="IPR018200">
    <property type="entry name" value="USP_CS"/>
</dbReference>
<feature type="compositionally biased region" description="Polar residues" evidence="7">
    <location>
        <begin position="139"/>
        <end position="153"/>
    </location>
</feature>
<dbReference type="InterPro" id="IPR001394">
    <property type="entry name" value="Peptidase_C19_UCH"/>
</dbReference>
<reference evidence="9 10" key="1">
    <citation type="journal article" date="2019" name="Nat. Ecol. Evol.">
        <title>Megaphylogeny resolves global patterns of mushroom evolution.</title>
        <authorList>
            <person name="Varga T."/>
            <person name="Krizsan K."/>
            <person name="Foldi C."/>
            <person name="Dima B."/>
            <person name="Sanchez-Garcia M."/>
            <person name="Sanchez-Ramirez S."/>
            <person name="Szollosi G.J."/>
            <person name="Szarkandi J.G."/>
            <person name="Papp V."/>
            <person name="Albert L."/>
            <person name="Andreopoulos W."/>
            <person name="Angelini C."/>
            <person name="Antonin V."/>
            <person name="Barry K.W."/>
            <person name="Bougher N.L."/>
            <person name="Buchanan P."/>
            <person name="Buyck B."/>
            <person name="Bense V."/>
            <person name="Catcheside P."/>
            <person name="Chovatia M."/>
            <person name="Cooper J."/>
            <person name="Damon W."/>
            <person name="Desjardin D."/>
            <person name="Finy P."/>
            <person name="Geml J."/>
            <person name="Haridas S."/>
            <person name="Hughes K."/>
            <person name="Justo A."/>
            <person name="Karasinski D."/>
            <person name="Kautmanova I."/>
            <person name="Kiss B."/>
            <person name="Kocsube S."/>
            <person name="Kotiranta H."/>
            <person name="LaButti K.M."/>
            <person name="Lechner B.E."/>
            <person name="Liimatainen K."/>
            <person name="Lipzen A."/>
            <person name="Lukacs Z."/>
            <person name="Mihaltcheva S."/>
            <person name="Morgado L.N."/>
            <person name="Niskanen T."/>
            <person name="Noordeloos M.E."/>
            <person name="Ohm R.A."/>
            <person name="Ortiz-Santana B."/>
            <person name="Ovrebo C."/>
            <person name="Racz N."/>
            <person name="Riley R."/>
            <person name="Savchenko A."/>
            <person name="Shiryaev A."/>
            <person name="Soop K."/>
            <person name="Spirin V."/>
            <person name="Szebenyi C."/>
            <person name="Tomsovsky M."/>
            <person name="Tulloss R.E."/>
            <person name="Uehling J."/>
            <person name="Grigoriev I.V."/>
            <person name="Vagvolgyi C."/>
            <person name="Papp T."/>
            <person name="Martin F.M."/>
            <person name="Miettinen O."/>
            <person name="Hibbett D.S."/>
            <person name="Nagy L.G."/>
        </authorList>
    </citation>
    <scope>NUCLEOTIDE SEQUENCE [LARGE SCALE GENOMIC DNA]</scope>
    <source>
        <strain evidence="9 10">CBS 309.79</strain>
    </source>
</reference>
<keyword evidence="3" id="KW-0645">Protease</keyword>
<evidence type="ECO:0000256" key="5">
    <source>
        <dbReference type="ARBA" id="ARBA00022801"/>
    </source>
</evidence>
<dbReference type="SUPFAM" id="SSF54001">
    <property type="entry name" value="Cysteine proteinases"/>
    <property type="match status" value="1"/>
</dbReference>
<feature type="compositionally biased region" description="Pro residues" evidence="7">
    <location>
        <begin position="1"/>
        <end position="12"/>
    </location>
</feature>
<keyword evidence="10" id="KW-1185">Reference proteome</keyword>
<evidence type="ECO:0000256" key="6">
    <source>
        <dbReference type="ARBA" id="ARBA00022807"/>
    </source>
</evidence>
<evidence type="ECO:0000313" key="9">
    <source>
        <dbReference type="EMBL" id="TFL03443.1"/>
    </source>
</evidence>
<dbReference type="Gene3D" id="3.90.70.10">
    <property type="entry name" value="Cysteine proteinases"/>
    <property type="match status" value="2"/>
</dbReference>
<sequence>MVSTSPPIPQPPEEPETTADLSSSTERGRPSNRLTTGTSSGSVGSLNSTHESTKSIREPPPLPARNIQPYQPSGLGSYHTKSGFISAPSPQAPPHYNSAEFNDPFREPELVDTGDDSEDLPSLVPDTGNGWSSEWPDDNFTSTSNADWGTPNSWQNTFNNTSSTAYGSSPYTTSWTYFNTTVTNKLGRLEGRDFDEEQRWWDKSLRRERRRPGQGMLPSLLADKLHNPDHTLYSVTISGVPEGTLAPEERAAPSSSPGPSSTPAPAVQAASTHVPPSEEEIRHAIPHANAYYCKKENGWVLLSWAHKPTSQLPPLSKSFSLALASSQNNLEETDNPCFLPDPEGRKKPHFCGLPPGEPSMDDRASMTHHFHAYKDAVDASKMNTPYHRSSWEAHDATEDSNEGELLDLYVCCQCPFYLVESKVIPGVIPNDLLQALLQDKLDNPPVGKTGPAAVATALETMMTIIHNRLFTGNSRLLLLTRPKFVNALGLNENVLSIFRSLDFEHEKTSTGGDTLRSPFTDPINPEGKTSRAKLLRAWIELGAWLNEHFTQNAAKLADFPARKLYVKTSAEREEIQMAIGSHITQMERWNLPATARDAVSAAWLEQLGLTKSTYAPEFLAYGYLTQCRCDPANTMSYFSSLVNVADALGAACNVDIQTLVMEERDRSRPTYTEFEEATLALGFSTHGNSLLGIPYTADIEDEFIKNAWMEVIKRSWRELDSSVASRQQKEAMDALRLVAEFRGSSWLRGVWEKGSRSIMSPEKAYETLEVPMDVDEAMLVIVYEMRLQESPLQREKWADALSVVAETRDSERLRQLVATGSDPGDIPVIIRQDLPRGLHQLGNTCYLNSLLQYFYTITDLREAVSKVHGLDPLKDLEDDKLTDEDIKSHRVGGRLVTRREIVRSRKFVSHLADLFFKMENSDDPAIVPSIDLAKLALVTSRDEEEDEADRGGTDSSNDTDATLVDDAPPRFQSQGPSQPAEQTDDSTLNSPPGSILGKRQRDLDRMGDGSAMDLDDANSSYPSKRVDSPPTSSPQAGSSFSIDRDGGDTPPPPLEPVDQDVEMQPAMSSNKRTSLIRRPTESGSVMMFGKQHDVSECMDNCMFQIETALLKFDALSGHQQDPEKTSIIKRLFYGKLRQRVSANQVEDSKSRASVHEKEDLFSHLPVNVTNNGSDLYDGLSGYFDDAVEFEGKKARMEVTLVELPPILQIQLQRVQFNRDTLQAYKSQAYVKFGETIYMDRFLDDTNPEKKAHAKKLQHELMRCRDRLRLLTEEKPVTYHSALTDTCNFLSKFELSNEDMDDETISELLAEPPLIEDEISSLRTEEASLKAELELLWADDKQAEYELTSVFIHRGSSPSFGHYFFYSRHLPSNPDSWFKYNDSEVTEVTKQEVLADTTGSTANPYLLVFCRKGMGIVDTVKRLDVSTPIS</sequence>
<dbReference type="GO" id="GO:0004843">
    <property type="term" value="F:cysteine-type deubiquitinase activity"/>
    <property type="evidence" value="ECO:0007669"/>
    <property type="project" value="UniProtKB-EC"/>
</dbReference>
<feature type="region of interest" description="Disordered" evidence="7">
    <location>
        <begin position="245"/>
        <end position="279"/>
    </location>
</feature>
<evidence type="ECO:0000256" key="3">
    <source>
        <dbReference type="ARBA" id="ARBA00022670"/>
    </source>
</evidence>
<dbReference type="Pfam" id="PF13446">
    <property type="entry name" value="RPT"/>
    <property type="match status" value="1"/>
</dbReference>
<dbReference type="InterPro" id="IPR038765">
    <property type="entry name" value="Papain-like_cys_pep_sf"/>
</dbReference>
<dbReference type="Proteomes" id="UP000305067">
    <property type="component" value="Unassembled WGS sequence"/>
</dbReference>
<evidence type="ECO:0000259" key="8">
    <source>
        <dbReference type="PROSITE" id="PS50235"/>
    </source>
</evidence>
<keyword evidence="5" id="KW-0378">Hydrolase</keyword>
<evidence type="ECO:0000256" key="1">
    <source>
        <dbReference type="ARBA" id="ARBA00000707"/>
    </source>
</evidence>
<dbReference type="InterPro" id="IPR028889">
    <property type="entry name" value="USP"/>
</dbReference>
<dbReference type="EC" id="3.4.19.12" evidence="2"/>
<feature type="domain" description="USP" evidence="8">
    <location>
        <begin position="836"/>
        <end position="1411"/>
    </location>
</feature>
<dbReference type="GO" id="GO:0016579">
    <property type="term" value="P:protein deubiquitination"/>
    <property type="evidence" value="ECO:0007669"/>
    <property type="project" value="InterPro"/>
</dbReference>
<dbReference type="PROSITE" id="PS00973">
    <property type="entry name" value="USP_2"/>
    <property type="match status" value="1"/>
</dbReference>
<dbReference type="CDD" id="cd02666">
    <property type="entry name" value="Peptidase_C19J"/>
    <property type="match status" value="1"/>
</dbReference>
<name>A0A5C3QNA1_9AGAR</name>
<dbReference type="InterPro" id="IPR044635">
    <property type="entry name" value="UBP14-like"/>
</dbReference>